<dbReference type="GO" id="GO:0016298">
    <property type="term" value="F:lipase activity"/>
    <property type="evidence" value="ECO:0007669"/>
    <property type="project" value="InterPro"/>
</dbReference>
<name>A0A1B6C008_9HEMI</name>
<dbReference type="SUPFAM" id="SSF53474">
    <property type="entry name" value="alpha/beta-Hydrolases"/>
    <property type="match status" value="1"/>
</dbReference>
<sequence length="344" mass="38110">MKCVWFIVAQLTIVSVVRTSGNVIDYFRGTGNCIRAPSTCPNENIVFYLYTRDTQNNPQVLDPSNIETIKNAKFIEGAELKVLVHGYTGNKDYAPNPELRAAYFQQGEYNIITVDWGALAQSPCYLEAAYNVKDVGICASQLLELVYANNPAVTLDNTHVIGFSLGAHVAGVLGSSLTSGKLPRLTGLDAALPLFDKVINDKSEIIDSEDAEFVDAYHTNQGQRGRVSTFGTVDFYINNGAYQPGCNCNSSCSHYRAVEYFAESINSEVGFYGTKCISWYLLKYGFCNVNELESLVLMGENISYNLTGVYYSFTNDRKPYAISAGRYYDVDIETDRVDINCGFL</sequence>
<dbReference type="Gene3D" id="3.40.50.1820">
    <property type="entry name" value="alpha/beta hydrolase"/>
    <property type="match status" value="1"/>
</dbReference>
<gene>
    <name evidence="7" type="ORF">g.34469</name>
</gene>
<dbReference type="InterPro" id="IPR033906">
    <property type="entry name" value="Lipase_N"/>
</dbReference>
<proteinExistence type="inferred from homology"/>
<dbReference type="EMBL" id="GEDC01030460">
    <property type="protein sequence ID" value="JAS06838.1"/>
    <property type="molecule type" value="Transcribed_RNA"/>
</dbReference>
<accession>A0A1B6C008</accession>
<dbReference type="FunFam" id="3.40.50.1820:FF:000076">
    <property type="entry name" value="phospholipase A1"/>
    <property type="match status" value="1"/>
</dbReference>
<organism evidence="7">
    <name type="scientific">Clastoptera arizonana</name>
    <name type="common">Arizona spittle bug</name>
    <dbReference type="NCBI Taxonomy" id="38151"/>
    <lineage>
        <taxon>Eukaryota</taxon>
        <taxon>Metazoa</taxon>
        <taxon>Ecdysozoa</taxon>
        <taxon>Arthropoda</taxon>
        <taxon>Hexapoda</taxon>
        <taxon>Insecta</taxon>
        <taxon>Pterygota</taxon>
        <taxon>Neoptera</taxon>
        <taxon>Paraneoptera</taxon>
        <taxon>Hemiptera</taxon>
        <taxon>Auchenorrhyncha</taxon>
        <taxon>Cercopoidea</taxon>
        <taxon>Clastopteridae</taxon>
        <taxon>Clastoptera</taxon>
    </lineage>
</organism>
<feature type="domain" description="Lipase" evidence="6">
    <location>
        <begin position="36"/>
        <end position="289"/>
    </location>
</feature>
<evidence type="ECO:0000256" key="3">
    <source>
        <dbReference type="ARBA" id="ARBA00022525"/>
    </source>
</evidence>
<dbReference type="InterPro" id="IPR029058">
    <property type="entry name" value="AB_hydrolase_fold"/>
</dbReference>
<reference evidence="7" key="1">
    <citation type="submission" date="2015-12" db="EMBL/GenBank/DDBJ databases">
        <title>De novo transcriptome assembly of four potential Pierce s Disease insect vectors from Arizona vineyards.</title>
        <authorList>
            <person name="Tassone E.E."/>
        </authorList>
    </citation>
    <scope>NUCLEOTIDE SEQUENCE</scope>
</reference>
<evidence type="ECO:0000259" key="6">
    <source>
        <dbReference type="Pfam" id="PF00151"/>
    </source>
</evidence>
<keyword evidence="3" id="KW-0964">Secreted</keyword>
<feature type="signal peptide" evidence="5">
    <location>
        <begin position="1"/>
        <end position="19"/>
    </location>
</feature>
<dbReference type="PANTHER" id="PTHR11610:SF177">
    <property type="entry name" value="IP13478P-RELATED"/>
    <property type="match status" value="1"/>
</dbReference>
<dbReference type="GO" id="GO:0016042">
    <property type="term" value="P:lipid catabolic process"/>
    <property type="evidence" value="ECO:0007669"/>
    <property type="project" value="TreeGrafter"/>
</dbReference>
<evidence type="ECO:0000313" key="7">
    <source>
        <dbReference type="EMBL" id="JAS06838.1"/>
    </source>
</evidence>
<dbReference type="GO" id="GO:0005615">
    <property type="term" value="C:extracellular space"/>
    <property type="evidence" value="ECO:0007669"/>
    <property type="project" value="TreeGrafter"/>
</dbReference>
<evidence type="ECO:0000256" key="4">
    <source>
        <dbReference type="RuleBase" id="RU004262"/>
    </source>
</evidence>
<dbReference type="CDD" id="cd00707">
    <property type="entry name" value="Pancreat_lipase_like"/>
    <property type="match status" value="1"/>
</dbReference>
<dbReference type="Pfam" id="PF00151">
    <property type="entry name" value="Lipase"/>
    <property type="match status" value="1"/>
</dbReference>
<comment type="similarity">
    <text evidence="2 4">Belongs to the AB hydrolase superfamily. Lipase family.</text>
</comment>
<feature type="chain" id="PRO_5008579990" description="Lipase domain-containing protein" evidence="5">
    <location>
        <begin position="20"/>
        <end position="344"/>
    </location>
</feature>
<dbReference type="AlphaFoldDB" id="A0A1B6C008"/>
<dbReference type="GO" id="GO:0017171">
    <property type="term" value="F:serine hydrolase activity"/>
    <property type="evidence" value="ECO:0007669"/>
    <property type="project" value="TreeGrafter"/>
</dbReference>
<keyword evidence="5" id="KW-0732">Signal</keyword>
<evidence type="ECO:0000256" key="2">
    <source>
        <dbReference type="ARBA" id="ARBA00010701"/>
    </source>
</evidence>
<dbReference type="PANTHER" id="PTHR11610">
    <property type="entry name" value="LIPASE"/>
    <property type="match status" value="1"/>
</dbReference>
<evidence type="ECO:0000256" key="1">
    <source>
        <dbReference type="ARBA" id="ARBA00004613"/>
    </source>
</evidence>
<comment type="subcellular location">
    <subcellularLocation>
        <location evidence="1">Secreted</location>
    </subcellularLocation>
</comment>
<dbReference type="InterPro" id="IPR000734">
    <property type="entry name" value="TAG_lipase"/>
</dbReference>
<evidence type="ECO:0000256" key="5">
    <source>
        <dbReference type="SAM" id="SignalP"/>
    </source>
</evidence>
<dbReference type="InterPro" id="IPR013818">
    <property type="entry name" value="Lipase"/>
</dbReference>
<protein>
    <recommendedName>
        <fullName evidence="6">Lipase domain-containing protein</fullName>
    </recommendedName>
</protein>